<name>Q758W2_EREGS</name>
<dbReference type="InterPro" id="IPR001611">
    <property type="entry name" value="Leu-rich_rpt"/>
</dbReference>
<dbReference type="GO" id="GO:0031028">
    <property type="term" value="P:septation initiation signaling"/>
    <property type="evidence" value="ECO:0000318"/>
    <property type="project" value="GO_Central"/>
</dbReference>
<dbReference type="PANTHER" id="PTHR47566:SF1">
    <property type="entry name" value="PROTEIN NUD1"/>
    <property type="match status" value="1"/>
</dbReference>
<evidence type="ECO:0000313" key="4">
    <source>
        <dbReference type="EMBL" id="AAS52335.1"/>
    </source>
</evidence>
<accession>Q758W2</accession>
<organism evidence="4 5">
    <name type="scientific">Eremothecium gossypii (strain ATCC 10895 / CBS 109.51 / FGSC 9923 / NRRL Y-1056)</name>
    <name type="common">Yeast</name>
    <name type="synonym">Ashbya gossypii</name>
    <dbReference type="NCBI Taxonomy" id="284811"/>
    <lineage>
        <taxon>Eukaryota</taxon>
        <taxon>Fungi</taxon>
        <taxon>Dikarya</taxon>
        <taxon>Ascomycota</taxon>
        <taxon>Saccharomycotina</taxon>
        <taxon>Saccharomycetes</taxon>
        <taxon>Saccharomycetales</taxon>
        <taxon>Saccharomycetaceae</taxon>
        <taxon>Eremothecium</taxon>
    </lineage>
</organism>
<dbReference type="OrthoDB" id="7451790at2759"/>
<dbReference type="GO" id="GO:0035591">
    <property type="term" value="F:signaling adaptor activity"/>
    <property type="evidence" value="ECO:0000318"/>
    <property type="project" value="GO_Central"/>
</dbReference>
<reference evidence="4 5" key="1">
    <citation type="journal article" date="2004" name="Science">
        <title>The Ashbya gossypii genome as a tool for mapping the ancient Saccharomyces cerevisiae genome.</title>
        <authorList>
            <person name="Dietrich F.S."/>
            <person name="Voegeli S."/>
            <person name="Brachat S."/>
            <person name="Lerch A."/>
            <person name="Gates K."/>
            <person name="Steiner S."/>
            <person name="Mohr C."/>
            <person name="Pohlmann R."/>
            <person name="Luedi P."/>
            <person name="Choi S."/>
            <person name="Wing R.A."/>
            <person name="Flavier A."/>
            <person name="Gaffney T.D."/>
            <person name="Philippsen P."/>
        </authorList>
    </citation>
    <scope>NUCLEOTIDE SEQUENCE [LARGE SCALE GENOMIC DNA]</scope>
    <source>
        <strain evidence="5">ATCC 10895 / CBS 109.51 / FGSC 9923 / NRRL Y-1056</strain>
    </source>
</reference>
<proteinExistence type="predicted"/>
<dbReference type="HOGENOM" id="CLU_340727_0_0_1"/>
<dbReference type="FunCoup" id="Q758W2">
    <property type="interactions" value="229"/>
</dbReference>
<dbReference type="AlphaFoldDB" id="Q758W2"/>
<dbReference type="OMA" id="TNTFKRH"/>
<feature type="region of interest" description="Disordered" evidence="3">
    <location>
        <begin position="199"/>
        <end position="265"/>
    </location>
</feature>
<sequence>MLEPVAMEAGRESPLERAGANMEDFKSSSAVGTAVRAGQHSGRSQEDERCGRPRYRANDAFAVKEFGASEEAWEDPSYIERLGNWSMNYGTVQVAAARAKENAREDGEAQWRRYMRRGGRGTPPGDWHVNQGRPELVVTTSLSDISVVPTNTFRRQAGSPQGRGNAFEPAMAVADSDDDPAQAAKDVFENVLRQQKSNFFSMRDVGEPRSSDSAGDSDADFFVGGRTESHLDGLGSRTTSSSSFHSEPLSPSPPGSLARDSESRQAKLKLITPEDAGMVFDHERGVWEPLEGLQKRNESSTNIGASHTVNTSLSYEETGESRTPNHAVRSDSYAYQDDTPLAPPQLAEKFKIPADMTSTEERSVAASEHLISQGGRPRSSYLAGVNVSPGNITDIQQLETSFSLSQSAVVRVLLDVIPNKQDWANVEELDLSGKQLSTLIGLDQVVRNCSSLDVSNNELNSLQGVPSGCIHLNCSNNGIGSYMSLTHLPHLEALCLSNNKLNHKNLSLLEPCRHLKVVDLSFNSISGLHYLPTKAHVQKLNLSHNKLAGVVDFLQLCKESISWRHIEELDLSGNKITCVRNLAYLVHLRILRLDGNPIEVVDGEGNAQIRTLTMANNPALQTVEGFPALRILKCRGESLQLVGGSLPETLETLEIVGGYKNSYKRWNWPEVLPKYLRTLRLRRMQLSAVPPIISRIPLRSLDLSHNCIINTTQLLHALPNTLQELNLFGNPLWAANDSDRRMLVEAVRLYIFSQRGT</sequence>
<dbReference type="GO" id="GO:0061499">
    <property type="term" value="C:outer plaque of mitotic spindle pole body"/>
    <property type="evidence" value="ECO:0000318"/>
    <property type="project" value="GO_Central"/>
</dbReference>
<dbReference type="STRING" id="284811.Q758W2"/>
<dbReference type="GO" id="GO:1902412">
    <property type="term" value="P:regulation of mitotic cytokinesis"/>
    <property type="evidence" value="ECO:0000318"/>
    <property type="project" value="GO_Central"/>
</dbReference>
<dbReference type="InterPro" id="IPR032675">
    <property type="entry name" value="LRR_dom_sf"/>
</dbReference>
<reference evidence="5" key="2">
    <citation type="journal article" date="2013" name="G3 (Bethesda)">
        <title>Genomes of Ashbya fungi isolated from insects reveal four mating-type loci, numerous translocations, lack of transposons, and distinct gene duplications.</title>
        <authorList>
            <person name="Dietrich F.S."/>
            <person name="Voegeli S."/>
            <person name="Kuo S."/>
            <person name="Philippsen P."/>
        </authorList>
    </citation>
    <scope>GENOME REANNOTATION</scope>
    <source>
        <strain evidence="5">ATCC 10895 / CBS 109.51 / FGSC 9923 / NRRL Y-1056</strain>
    </source>
</reference>
<dbReference type="SUPFAM" id="SSF52058">
    <property type="entry name" value="L domain-like"/>
    <property type="match status" value="1"/>
</dbReference>
<evidence type="ECO:0000256" key="2">
    <source>
        <dbReference type="ARBA" id="ARBA00022737"/>
    </source>
</evidence>
<dbReference type="Pfam" id="PF13516">
    <property type="entry name" value="LRR_6"/>
    <property type="match status" value="3"/>
</dbReference>
<dbReference type="PROSITE" id="PS51450">
    <property type="entry name" value="LRR"/>
    <property type="match status" value="2"/>
</dbReference>
<feature type="region of interest" description="Disordered" evidence="3">
    <location>
        <begin position="1"/>
        <end position="55"/>
    </location>
</feature>
<dbReference type="RefSeq" id="NP_984511.1">
    <property type="nucleotide sequence ID" value="NM_209864.1"/>
</dbReference>
<dbReference type="InterPro" id="IPR052574">
    <property type="entry name" value="CDIRP"/>
</dbReference>
<dbReference type="InParanoid" id="Q758W2"/>
<evidence type="ECO:0000313" key="5">
    <source>
        <dbReference type="Proteomes" id="UP000000591"/>
    </source>
</evidence>
<dbReference type="Gene3D" id="3.80.10.10">
    <property type="entry name" value="Ribonuclease Inhibitor"/>
    <property type="match status" value="3"/>
</dbReference>
<dbReference type="Proteomes" id="UP000000591">
    <property type="component" value="Chromosome IV"/>
</dbReference>
<gene>
    <name evidence="4" type="ORF">AGOS_ADR416W</name>
</gene>
<evidence type="ECO:0000256" key="3">
    <source>
        <dbReference type="SAM" id="MobiDB-lite"/>
    </source>
</evidence>
<keyword evidence="1" id="KW-0433">Leucine-rich repeat</keyword>
<dbReference type="GeneID" id="4620676"/>
<dbReference type="PANTHER" id="PTHR47566">
    <property type="match status" value="1"/>
</dbReference>
<keyword evidence="5" id="KW-1185">Reference proteome</keyword>
<dbReference type="EMBL" id="AE016817">
    <property type="protein sequence ID" value="AAS52335.1"/>
    <property type="molecule type" value="Genomic_DNA"/>
</dbReference>
<dbReference type="eggNOG" id="KOG0531">
    <property type="taxonomic scope" value="Eukaryota"/>
</dbReference>
<protein>
    <submittedName>
        <fullName evidence="4">ADR416Wp</fullName>
    </submittedName>
</protein>
<evidence type="ECO:0000256" key="1">
    <source>
        <dbReference type="ARBA" id="ARBA00022614"/>
    </source>
</evidence>
<dbReference type="KEGG" id="ago:AGOS_ADR416W"/>
<feature type="compositionally biased region" description="Low complexity" evidence="3">
    <location>
        <begin position="240"/>
        <end position="249"/>
    </location>
</feature>
<keyword evidence="2" id="KW-0677">Repeat</keyword>